<proteinExistence type="predicted"/>
<dbReference type="HOGENOM" id="CLU_2091924_0_0_9"/>
<name>Q5WE69_SHOC1</name>
<dbReference type="KEGG" id="bcl:ABC2807"/>
<dbReference type="EMBL" id="AP006627">
    <property type="protein sequence ID" value="BAD65341.1"/>
    <property type="molecule type" value="Genomic_DNA"/>
</dbReference>
<sequence>MLPLPTSFANSIALFRKYENINKAPTVCNSICRSAGFNNRGHCLGQAAGHLCCCRGAAHKGHCRLNYKEEKRWLSLKMSAIRNGRKKIKNTPVTSRGAQRQEVLSATVPLLRTWTS</sequence>
<accession>Q5WE69</accession>
<dbReference type="AlphaFoldDB" id="Q5WE69"/>
<organism evidence="1 2">
    <name type="scientific">Shouchella clausii (strain KSM-K16)</name>
    <name type="common">Alkalihalobacillus clausii</name>
    <dbReference type="NCBI Taxonomy" id="66692"/>
    <lineage>
        <taxon>Bacteria</taxon>
        <taxon>Bacillati</taxon>
        <taxon>Bacillota</taxon>
        <taxon>Bacilli</taxon>
        <taxon>Bacillales</taxon>
        <taxon>Bacillaceae</taxon>
        <taxon>Shouchella</taxon>
    </lineage>
</organism>
<reference evidence="1 2" key="5">
    <citation type="journal article" date="2007" name="Extremophiles">
        <title>Intragenomic diversity of the V1 regions of 16S rRNA genes in high-alkaline protease-producing Bacillus clausii spp.</title>
        <authorList>
            <person name="Kageyama Y."/>
            <person name="Takaki Y."/>
            <person name="Shimamura S."/>
            <person name="Nishi S."/>
            <person name="Nogi Y."/>
            <person name="Uchimura K."/>
            <person name="Kobayashi T."/>
            <person name="Hitomi J."/>
            <person name="Ozaki K."/>
            <person name="Kawai S."/>
            <person name="Ito S."/>
            <person name="Horikoshi K."/>
        </authorList>
    </citation>
    <scope>NUCLEOTIDE SEQUENCE [LARGE SCALE GENOMIC DNA]</scope>
    <source>
        <strain evidence="1 2">KSM-K16</strain>
    </source>
</reference>
<reference evidence="1 2" key="3">
    <citation type="journal article" date="1997" name="Protein Eng.">
        <title>High-resolution crystal structure of M-protease: phylogeny aided analysis of the high-alkaline adaptation mechanism.</title>
        <authorList>
            <person name="Shirai T."/>
            <person name="Suzuki A."/>
            <person name="Yamane T."/>
            <person name="Ashida T."/>
            <person name="Kobayashi T."/>
            <person name="Ito S."/>
        </authorList>
    </citation>
    <scope>NUCLEOTIDE SEQUENCE [LARGE SCALE GENOMIC DNA]</scope>
    <source>
        <strain evidence="1 2">KSM-K16</strain>
    </source>
</reference>
<reference evidence="1 2" key="1">
    <citation type="journal article" date="1994" name="J. Ferment. Bioeng.">
        <title>Molecular cloning and nucleotide sequence of the gene for an alkaline protease from the alkalophilic Bacillus sp. KSM-K16.</title>
        <authorList>
            <person name="Hakamada Y."/>
            <person name="Kobayashi T."/>
            <person name="Hitomi J."/>
            <person name="Kawai S."/>
            <person name="Ito S."/>
        </authorList>
    </citation>
    <scope>NUCLEOTIDE SEQUENCE [LARGE SCALE GENOMIC DNA]</scope>
    <source>
        <strain evidence="1 2">KSM-K16</strain>
    </source>
</reference>
<dbReference type="Proteomes" id="UP000001168">
    <property type="component" value="Chromosome"/>
</dbReference>
<protein>
    <submittedName>
        <fullName evidence="1">Uncharacterized protein</fullName>
    </submittedName>
</protein>
<keyword evidence="2" id="KW-1185">Reference proteome</keyword>
<reference evidence="2" key="4">
    <citation type="submission" date="2003-10" db="EMBL/GenBank/DDBJ databases">
        <title>The complete genome sequence of the alkaliphilic Bacillus clausii KSM-K16.</title>
        <authorList>
            <person name="Takaki Y."/>
            <person name="Kageyama Y."/>
            <person name="Shimamura S."/>
            <person name="Suzuki H."/>
            <person name="Nishi S."/>
            <person name="Hatada Y."/>
            <person name="Kawai S."/>
            <person name="Ito S."/>
            <person name="Horikoshi K."/>
        </authorList>
    </citation>
    <scope>NUCLEOTIDE SEQUENCE [LARGE SCALE GENOMIC DNA]</scope>
    <source>
        <strain evidence="2">KSM-K16</strain>
    </source>
</reference>
<gene>
    <name evidence="1" type="ordered locus">ABC2807</name>
</gene>
<evidence type="ECO:0000313" key="2">
    <source>
        <dbReference type="Proteomes" id="UP000001168"/>
    </source>
</evidence>
<reference evidence="1 2" key="2">
    <citation type="journal article" date="1995" name="Appl. Microbiol. Biotechnol.">
        <title>Purification and properties of an alkaline protease from alkalophilic Bacillus sp. KSM-K16.</title>
        <authorList>
            <person name="Kobayashi T."/>
            <person name="Hakamada Y."/>
            <person name="Adachi S."/>
            <person name="Hitomi J."/>
            <person name="Yoshimatsu T."/>
            <person name="Koike K."/>
            <person name="Kawai S."/>
            <person name="Ito S."/>
        </authorList>
    </citation>
    <scope>NUCLEOTIDE SEQUENCE [LARGE SCALE GENOMIC DNA]</scope>
    <source>
        <strain evidence="1 2">KSM-K16</strain>
    </source>
</reference>
<evidence type="ECO:0000313" key="1">
    <source>
        <dbReference type="EMBL" id="BAD65341.1"/>
    </source>
</evidence>